<sequence length="145" mass="15929">MMMLDRAIRSHSADRRLDARRRSASENDALVMTQIQQANRPVSAYDIADRVSQISSFMVPNQVYRTLARLISQGRVVRIESLSGYFPAQPQGDVCLICTHCHAVSFRPAPEVVATLRRLAKAGGYAVSAVVIEAHGQCATCARTV</sequence>
<keyword evidence="3" id="KW-0862">Zinc</keyword>
<dbReference type="GO" id="GO:0008270">
    <property type="term" value="F:zinc ion binding"/>
    <property type="evidence" value="ECO:0007669"/>
    <property type="project" value="TreeGrafter"/>
</dbReference>
<dbReference type="GO" id="GO:0005829">
    <property type="term" value="C:cytosol"/>
    <property type="evidence" value="ECO:0007669"/>
    <property type="project" value="TreeGrafter"/>
</dbReference>
<dbReference type="AlphaFoldDB" id="D4Z2A6"/>
<comment type="similarity">
    <text evidence="1">Belongs to the Fur family.</text>
</comment>
<dbReference type="InterPro" id="IPR002481">
    <property type="entry name" value="FUR"/>
</dbReference>
<dbReference type="InterPro" id="IPR036388">
    <property type="entry name" value="WH-like_DNA-bd_sf"/>
</dbReference>
<dbReference type="GeneID" id="29273495"/>
<evidence type="ECO:0000256" key="4">
    <source>
        <dbReference type="ARBA" id="ARBA00023015"/>
    </source>
</evidence>
<keyword evidence="2" id="KW-0678">Repressor</keyword>
<dbReference type="eggNOG" id="COG0735">
    <property type="taxonomic scope" value="Bacteria"/>
</dbReference>
<dbReference type="EMBL" id="AP010803">
    <property type="protein sequence ID" value="BAI96738.1"/>
    <property type="molecule type" value="Genomic_DNA"/>
</dbReference>
<keyword evidence="4" id="KW-0805">Transcription regulation</keyword>
<dbReference type="GO" id="GO:0000976">
    <property type="term" value="F:transcription cis-regulatory region binding"/>
    <property type="evidence" value="ECO:0007669"/>
    <property type="project" value="TreeGrafter"/>
</dbReference>
<evidence type="ECO:0000256" key="1">
    <source>
        <dbReference type="ARBA" id="ARBA00007957"/>
    </source>
</evidence>
<dbReference type="GO" id="GO:0045892">
    <property type="term" value="P:negative regulation of DNA-templated transcription"/>
    <property type="evidence" value="ECO:0007669"/>
    <property type="project" value="TreeGrafter"/>
</dbReference>
<reference evidence="8 9" key="1">
    <citation type="journal article" date="2010" name="J. Bacteriol.">
        <title>Complete genome sequence of the representative gamma-hexachlorocyclohexane-degrading bacterium Sphingobium japonicum UT26.</title>
        <authorList>
            <person name="Nagata Y."/>
            <person name="Ohtsubo Y."/>
            <person name="Endo R."/>
            <person name="Ichikawa N."/>
            <person name="Ankai A."/>
            <person name="Oguchi A."/>
            <person name="Fukui S."/>
            <person name="Fujita N."/>
            <person name="Tsuda M."/>
        </authorList>
    </citation>
    <scope>NUCLEOTIDE SEQUENCE [LARGE SCALE GENOMIC DNA]</scope>
    <source>
        <strain evidence="9">DSM 16413 / CCM 7287 / MTCC 6362 / UT26 / NBRC 101211 / UT26S</strain>
    </source>
</reference>
<evidence type="ECO:0000256" key="5">
    <source>
        <dbReference type="ARBA" id="ARBA00023125"/>
    </source>
</evidence>
<dbReference type="STRING" id="452662.SJA_C1-19040"/>
<evidence type="ECO:0000256" key="7">
    <source>
        <dbReference type="SAM" id="MobiDB-lite"/>
    </source>
</evidence>
<dbReference type="Gene3D" id="1.10.10.10">
    <property type="entry name" value="Winged helix-like DNA-binding domain superfamily/Winged helix DNA-binding domain"/>
    <property type="match status" value="1"/>
</dbReference>
<feature type="region of interest" description="Disordered" evidence="7">
    <location>
        <begin position="1"/>
        <end position="21"/>
    </location>
</feature>
<evidence type="ECO:0000313" key="9">
    <source>
        <dbReference type="Proteomes" id="UP000007753"/>
    </source>
</evidence>
<dbReference type="KEGG" id="sjp:SJA_C1-19040"/>
<dbReference type="InterPro" id="IPR043135">
    <property type="entry name" value="Fur_C"/>
</dbReference>
<evidence type="ECO:0000256" key="3">
    <source>
        <dbReference type="ARBA" id="ARBA00022833"/>
    </source>
</evidence>
<evidence type="ECO:0000256" key="6">
    <source>
        <dbReference type="ARBA" id="ARBA00023163"/>
    </source>
</evidence>
<evidence type="ECO:0000256" key="2">
    <source>
        <dbReference type="ARBA" id="ARBA00022491"/>
    </source>
</evidence>
<dbReference type="PANTHER" id="PTHR33202">
    <property type="entry name" value="ZINC UPTAKE REGULATION PROTEIN"/>
    <property type="match status" value="1"/>
</dbReference>
<dbReference type="SUPFAM" id="SSF46785">
    <property type="entry name" value="Winged helix' DNA-binding domain"/>
    <property type="match status" value="1"/>
</dbReference>
<gene>
    <name evidence="8" type="ordered locus">SJA_C1-19040</name>
</gene>
<dbReference type="InterPro" id="IPR036390">
    <property type="entry name" value="WH_DNA-bd_sf"/>
</dbReference>
<proteinExistence type="inferred from homology"/>
<protein>
    <submittedName>
        <fullName evidence="8">Fur-family ferric uptake regulator</fullName>
    </submittedName>
</protein>
<dbReference type="Gene3D" id="3.30.1490.190">
    <property type="match status" value="1"/>
</dbReference>
<organism evidence="8 9">
    <name type="scientific">Sphingobium indicum (strain DSM 16413 / CCM 7287 / MTCC 6362 / UT26 / NBRC 101211 / UT26S)</name>
    <name type="common">Sphingobium japonicum</name>
    <dbReference type="NCBI Taxonomy" id="452662"/>
    <lineage>
        <taxon>Bacteria</taxon>
        <taxon>Pseudomonadati</taxon>
        <taxon>Pseudomonadota</taxon>
        <taxon>Alphaproteobacteria</taxon>
        <taxon>Sphingomonadales</taxon>
        <taxon>Sphingomonadaceae</taxon>
        <taxon>Sphingobium</taxon>
    </lineage>
</organism>
<dbReference type="PANTHER" id="PTHR33202:SF6">
    <property type="entry name" value="ZINC UPTAKE REGULATION PROTEIN"/>
    <property type="match status" value="1"/>
</dbReference>
<dbReference type="GO" id="GO:0003700">
    <property type="term" value="F:DNA-binding transcription factor activity"/>
    <property type="evidence" value="ECO:0007669"/>
    <property type="project" value="InterPro"/>
</dbReference>
<dbReference type="Proteomes" id="UP000007753">
    <property type="component" value="Chromosome 1"/>
</dbReference>
<dbReference type="RefSeq" id="WP_013040211.1">
    <property type="nucleotide sequence ID" value="NC_014006.1"/>
</dbReference>
<evidence type="ECO:0000313" key="8">
    <source>
        <dbReference type="EMBL" id="BAI96738.1"/>
    </source>
</evidence>
<dbReference type="HOGENOM" id="CLU_096072_2_2_5"/>
<keyword evidence="5" id="KW-0238">DNA-binding</keyword>
<dbReference type="GO" id="GO:1900376">
    <property type="term" value="P:regulation of secondary metabolite biosynthetic process"/>
    <property type="evidence" value="ECO:0007669"/>
    <property type="project" value="TreeGrafter"/>
</dbReference>
<accession>D4Z2A6</accession>
<keyword evidence="6" id="KW-0804">Transcription</keyword>
<keyword evidence="9" id="KW-1185">Reference proteome</keyword>
<name>D4Z2A6_SPHIU</name>